<dbReference type="InterPro" id="IPR000014">
    <property type="entry name" value="PAS"/>
</dbReference>
<dbReference type="InterPro" id="IPR000160">
    <property type="entry name" value="GGDEF_dom"/>
</dbReference>
<dbReference type="AlphaFoldDB" id="A0A432ZHJ3"/>
<dbReference type="Gene3D" id="3.30.70.270">
    <property type="match status" value="1"/>
</dbReference>
<evidence type="ECO:0000313" key="8">
    <source>
        <dbReference type="Proteomes" id="UP000288279"/>
    </source>
</evidence>
<dbReference type="OrthoDB" id="5620448at2"/>
<dbReference type="FunFam" id="3.30.70.270:FF:000001">
    <property type="entry name" value="Diguanylate cyclase domain protein"/>
    <property type="match status" value="1"/>
</dbReference>
<dbReference type="Gene3D" id="3.30.450.20">
    <property type="entry name" value="PAS domain"/>
    <property type="match status" value="3"/>
</dbReference>
<name>A0A432ZHJ3_9GAMM</name>
<dbReference type="Proteomes" id="UP000288279">
    <property type="component" value="Unassembled WGS sequence"/>
</dbReference>
<feature type="domain" description="PAS" evidence="4">
    <location>
        <begin position="143"/>
        <end position="219"/>
    </location>
</feature>
<dbReference type="PROSITE" id="PS50112">
    <property type="entry name" value="PAS"/>
    <property type="match status" value="1"/>
</dbReference>
<feature type="domain" description="GGDEF" evidence="6">
    <location>
        <begin position="429"/>
        <end position="562"/>
    </location>
</feature>
<dbReference type="EC" id="2.7.7.65" evidence="2"/>
<dbReference type="SUPFAM" id="SSF55785">
    <property type="entry name" value="PYP-like sensor domain (PAS domain)"/>
    <property type="match status" value="3"/>
</dbReference>
<comment type="caution">
    <text evidence="7">The sequence shown here is derived from an EMBL/GenBank/DDBJ whole genome shotgun (WGS) entry which is preliminary data.</text>
</comment>
<dbReference type="EMBL" id="PIQG01000003">
    <property type="protein sequence ID" value="RUO76752.1"/>
    <property type="molecule type" value="Genomic_DNA"/>
</dbReference>
<dbReference type="InterPro" id="IPR050469">
    <property type="entry name" value="Diguanylate_Cyclase"/>
</dbReference>
<evidence type="ECO:0000259" key="5">
    <source>
        <dbReference type="PROSITE" id="PS50113"/>
    </source>
</evidence>
<dbReference type="PROSITE" id="PS50113">
    <property type="entry name" value="PAC"/>
    <property type="match status" value="2"/>
</dbReference>
<dbReference type="GO" id="GO:1902201">
    <property type="term" value="P:negative regulation of bacterial-type flagellum-dependent cell motility"/>
    <property type="evidence" value="ECO:0007669"/>
    <property type="project" value="TreeGrafter"/>
</dbReference>
<dbReference type="PANTHER" id="PTHR45138">
    <property type="entry name" value="REGULATORY COMPONENTS OF SENSORY TRANSDUCTION SYSTEM"/>
    <property type="match status" value="1"/>
</dbReference>
<dbReference type="Gene3D" id="2.10.70.100">
    <property type="match status" value="1"/>
</dbReference>
<evidence type="ECO:0000256" key="3">
    <source>
        <dbReference type="ARBA" id="ARBA00034247"/>
    </source>
</evidence>
<comment type="catalytic activity">
    <reaction evidence="3">
        <text>2 GTP = 3',3'-c-di-GMP + 2 diphosphate</text>
        <dbReference type="Rhea" id="RHEA:24898"/>
        <dbReference type="ChEBI" id="CHEBI:33019"/>
        <dbReference type="ChEBI" id="CHEBI:37565"/>
        <dbReference type="ChEBI" id="CHEBI:58805"/>
        <dbReference type="EC" id="2.7.7.65"/>
    </reaction>
</comment>
<dbReference type="Pfam" id="PF00990">
    <property type="entry name" value="GGDEF"/>
    <property type="match status" value="1"/>
</dbReference>
<dbReference type="InterPro" id="IPR029787">
    <property type="entry name" value="Nucleotide_cyclase"/>
</dbReference>
<proteinExistence type="predicted"/>
<dbReference type="InterPro" id="IPR001610">
    <property type="entry name" value="PAC"/>
</dbReference>
<dbReference type="CDD" id="cd01949">
    <property type="entry name" value="GGDEF"/>
    <property type="match status" value="1"/>
</dbReference>
<comment type="cofactor">
    <cofactor evidence="1">
        <name>Mg(2+)</name>
        <dbReference type="ChEBI" id="CHEBI:18420"/>
    </cofactor>
</comment>
<dbReference type="PROSITE" id="PS50887">
    <property type="entry name" value="GGDEF"/>
    <property type="match status" value="1"/>
</dbReference>
<protein>
    <recommendedName>
        <fullName evidence="2">diguanylate cyclase</fullName>
        <ecNumber evidence="2">2.7.7.65</ecNumber>
    </recommendedName>
</protein>
<dbReference type="GO" id="GO:0052621">
    <property type="term" value="F:diguanylate cyclase activity"/>
    <property type="evidence" value="ECO:0007669"/>
    <property type="project" value="UniProtKB-EC"/>
</dbReference>
<dbReference type="GO" id="GO:0005886">
    <property type="term" value="C:plasma membrane"/>
    <property type="evidence" value="ECO:0007669"/>
    <property type="project" value="TreeGrafter"/>
</dbReference>
<dbReference type="SMART" id="SM00267">
    <property type="entry name" value="GGDEF"/>
    <property type="match status" value="1"/>
</dbReference>
<dbReference type="InterPro" id="IPR035965">
    <property type="entry name" value="PAS-like_dom_sf"/>
</dbReference>
<evidence type="ECO:0000256" key="2">
    <source>
        <dbReference type="ARBA" id="ARBA00012528"/>
    </source>
</evidence>
<dbReference type="SMART" id="SM00086">
    <property type="entry name" value="PAC"/>
    <property type="match status" value="3"/>
</dbReference>
<reference evidence="7 8" key="1">
    <citation type="journal article" date="2011" name="Front. Microbiol.">
        <title>Genomic signatures of strain selection and enhancement in Bacillus atrophaeus var. globigii, a historical biowarfare simulant.</title>
        <authorList>
            <person name="Gibbons H.S."/>
            <person name="Broomall S.M."/>
            <person name="McNew L.A."/>
            <person name="Daligault H."/>
            <person name="Chapman C."/>
            <person name="Bruce D."/>
            <person name="Karavis M."/>
            <person name="Krepps M."/>
            <person name="McGregor P.A."/>
            <person name="Hong C."/>
            <person name="Park K.H."/>
            <person name="Akmal A."/>
            <person name="Feldman A."/>
            <person name="Lin J.S."/>
            <person name="Chang W.E."/>
            <person name="Higgs B.W."/>
            <person name="Demirev P."/>
            <person name="Lindquist J."/>
            <person name="Liem A."/>
            <person name="Fochler E."/>
            <person name="Read T.D."/>
            <person name="Tapia R."/>
            <person name="Johnson S."/>
            <person name="Bishop-Lilly K.A."/>
            <person name="Detter C."/>
            <person name="Han C."/>
            <person name="Sozhamannan S."/>
            <person name="Rosenzweig C.N."/>
            <person name="Skowronski E.W."/>
        </authorList>
    </citation>
    <scope>NUCLEOTIDE SEQUENCE [LARGE SCALE GENOMIC DNA]</scope>
    <source>
        <strain evidence="7 8">PIT1</strain>
    </source>
</reference>
<dbReference type="SMART" id="SM00091">
    <property type="entry name" value="PAS"/>
    <property type="match status" value="3"/>
</dbReference>
<evidence type="ECO:0000259" key="4">
    <source>
        <dbReference type="PROSITE" id="PS50112"/>
    </source>
</evidence>
<dbReference type="PANTHER" id="PTHR45138:SF9">
    <property type="entry name" value="DIGUANYLATE CYCLASE DGCM-RELATED"/>
    <property type="match status" value="1"/>
</dbReference>
<sequence>MNTMENNALATEVAQLRAIVDGSHMGSWMWNVQTGEVVFNERWAEMFGYTLEELQPVSYATWQKLCLPKDLAISEQALDDYFNGKANKYSTEARVQHKNGGIVWIRDTGLIATYTSEGKPEWMCGGHVDITEFKENRMALAESRERLQKIADNMQGTLYQFVKRPDGNVAFPYASSGIKLIYGVTPEQVKNDATVVFKAIHPDDLARVEQSIEQSYQTLEPWECEYRVIVENQVKWVYGHSTPEREADGTVLWNGLLIDQTERKLLEKRLAQTQSQLEAAQRVAHLGYWQADVNTGEMEWSETLFLILEQDPLRFKPTVHDFLGLVHASDRDKVRRGFEPGYPGHEFDFRVVLRNQEIRWLRQWGLIHQSKSDPHLIRGTLQDITERKELELMLLEQSTRDSLTGLYNRRYFMDFIEKRFSSNRAADQNIFSIISFDFDHFKRVNDNYGHLVGDEVLRVIGRIVFDTIRETEIAARVGGEEFMIYVPGASATEAATLAERLRQKAMKHEFLADQTKFTVTITCGVAERQVTERNFQELLGRADRALYKGKESGRNKVVIAEP</sequence>
<keyword evidence="8" id="KW-1185">Reference proteome</keyword>
<dbReference type="GO" id="GO:0043709">
    <property type="term" value="P:cell adhesion involved in single-species biofilm formation"/>
    <property type="evidence" value="ECO:0007669"/>
    <property type="project" value="TreeGrafter"/>
</dbReference>
<dbReference type="CDD" id="cd00130">
    <property type="entry name" value="PAS"/>
    <property type="match status" value="2"/>
</dbReference>
<feature type="domain" description="PAC" evidence="5">
    <location>
        <begin position="89"/>
        <end position="142"/>
    </location>
</feature>
<evidence type="ECO:0000259" key="6">
    <source>
        <dbReference type="PROSITE" id="PS50887"/>
    </source>
</evidence>
<dbReference type="InterPro" id="IPR043128">
    <property type="entry name" value="Rev_trsase/Diguanyl_cyclase"/>
</dbReference>
<feature type="domain" description="PAC" evidence="5">
    <location>
        <begin position="345"/>
        <end position="396"/>
    </location>
</feature>
<dbReference type="RefSeq" id="WP_126827678.1">
    <property type="nucleotide sequence ID" value="NZ_PIQG01000003.1"/>
</dbReference>
<dbReference type="InterPro" id="IPR000700">
    <property type="entry name" value="PAS-assoc_C"/>
</dbReference>
<dbReference type="NCBIfam" id="TIGR00229">
    <property type="entry name" value="sensory_box"/>
    <property type="match status" value="1"/>
</dbReference>
<gene>
    <name evidence="7" type="ORF">CWI83_07455</name>
</gene>
<dbReference type="InterPro" id="IPR013655">
    <property type="entry name" value="PAS_fold_3"/>
</dbReference>
<organism evidence="7 8">
    <name type="scientific">Pseudidiomarina taiwanensis</name>
    <dbReference type="NCBI Taxonomy" id="337250"/>
    <lineage>
        <taxon>Bacteria</taxon>
        <taxon>Pseudomonadati</taxon>
        <taxon>Pseudomonadota</taxon>
        <taxon>Gammaproteobacteria</taxon>
        <taxon>Alteromonadales</taxon>
        <taxon>Idiomarinaceae</taxon>
        <taxon>Pseudidiomarina</taxon>
    </lineage>
</organism>
<accession>A0A432ZHJ3</accession>
<evidence type="ECO:0000313" key="7">
    <source>
        <dbReference type="EMBL" id="RUO76752.1"/>
    </source>
</evidence>
<evidence type="ECO:0000256" key="1">
    <source>
        <dbReference type="ARBA" id="ARBA00001946"/>
    </source>
</evidence>
<dbReference type="Pfam" id="PF08447">
    <property type="entry name" value="PAS_3"/>
    <property type="match status" value="2"/>
</dbReference>
<dbReference type="SUPFAM" id="SSF55073">
    <property type="entry name" value="Nucleotide cyclase"/>
    <property type="match status" value="1"/>
</dbReference>
<dbReference type="NCBIfam" id="TIGR00254">
    <property type="entry name" value="GGDEF"/>
    <property type="match status" value="1"/>
</dbReference>